<dbReference type="Proteomes" id="UP000586827">
    <property type="component" value="Unassembled WGS sequence"/>
</dbReference>
<accession>A0A849CE35</accession>
<sequence length="147" mass="16436">MHPLPPKHLLLRACRGLPPGDHPVLHYAGLLADLHERRLTAQPGATFAIDHHRARLVHDIDRWVATESPRADRDARLHTETVGTVVDRLAQFSTLAYLTLSSCPDEAVHDAATRLTELATAYEDLATDIATGARRLPNLLVHREYEY</sequence>
<organism evidence="1 2">
    <name type="scientific">Nocardia uniformis</name>
    <dbReference type="NCBI Taxonomy" id="53432"/>
    <lineage>
        <taxon>Bacteria</taxon>
        <taxon>Bacillati</taxon>
        <taxon>Actinomycetota</taxon>
        <taxon>Actinomycetes</taxon>
        <taxon>Mycobacteriales</taxon>
        <taxon>Nocardiaceae</taxon>
        <taxon>Nocardia</taxon>
    </lineage>
</organism>
<evidence type="ECO:0000313" key="1">
    <source>
        <dbReference type="EMBL" id="NNH74830.1"/>
    </source>
</evidence>
<name>A0A849CE35_9NOCA</name>
<keyword evidence="2" id="KW-1185">Reference proteome</keyword>
<comment type="caution">
    <text evidence="1">The sequence shown here is derived from an EMBL/GenBank/DDBJ whole genome shotgun (WGS) entry which is preliminary data.</text>
</comment>
<dbReference type="EMBL" id="JABELX010000016">
    <property type="protein sequence ID" value="NNH74830.1"/>
    <property type="molecule type" value="Genomic_DNA"/>
</dbReference>
<protein>
    <submittedName>
        <fullName evidence="1">DUF4254 domain-containing protein</fullName>
    </submittedName>
</protein>
<dbReference type="AlphaFoldDB" id="A0A849CE35"/>
<evidence type="ECO:0000313" key="2">
    <source>
        <dbReference type="Proteomes" id="UP000586827"/>
    </source>
</evidence>
<dbReference type="Pfam" id="PF14063">
    <property type="entry name" value="DUF4254"/>
    <property type="match status" value="1"/>
</dbReference>
<dbReference type="InterPro" id="IPR025350">
    <property type="entry name" value="DUF4254"/>
</dbReference>
<gene>
    <name evidence="1" type="ORF">HLB23_34120</name>
</gene>
<reference evidence="1 2" key="1">
    <citation type="submission" date="2020-05" db="EMBL/GenBank/DDBJ databases">
        <title>MicrobeNet Type strains.</title>
        <authorList>
            <person name="Nicholson A.C."/>
        </authorList>
    </citation>
    <scope>NUCLEOTIDE SEQUENCE [LARGE SCALE GENOMIC DNA]</scope>
    <source>
        <strain evidence="1 2">JCM 3224</strain>
    </source>
</reference>
<proteinExistence type="predicted"/>